<dbReference type="AlphaFoldDB" id="A0A1I5AEV4"/>
<feature type="region of interest" description="Disordered" evidence="1">
    <location>
        <begin position="97"/>
        <end position="116"/>
    </location>
</feature>
<dbReference type="EMBL" id="FOVR01000001">
    <property type="protein sequence ID" value="SFN60719.1"/>
    <property type="molecule type" value="Genomic_DNA"/>
</dbReference>
<name>A0A1I5AEV4_9HYPH</name>
<evidence type="ECO:0008006" key="4">
    <source>
        <dbReference type="Google" id="ProtNLM"/>
    </source>
</evidence>
<evidence type="ECO:0000313" key="2">
    <source>
        <dbReference type="EMBL" id="SFN60719.1"/>
    </source>
</evidence>
<proteinExistence type="predicted"/>
<reference evidence="2 3" key="1">
    <citation type="submission" date="2016-10" db="EMBL/GenBank/DDBJ databases">
        <authorList>
            <person name="de Groot N.N."/>
        </authorList>
    </citation>
    <scope>NUCLEOTIDE SEQUENCE [LARGE SCALE GENOMIC DNA]</scope>
    <source>
        <strain evidence="2 3">CGMCC 1.9157</strain>
    </source>
</reference>
<organism evidence="2 3">
    <name type="scientific">Cohaesibacter marisflavi</name>
    <dbReference type="NCBI Taxonomy" id="655353"/>
    <lineage>
        <taxon>Bacteria</taxon>
        <taxon>Pseudomonadati</taxon>
        <taxon>Pseudomonadota</taxon>
        <taxon>Alphaproteobacteria</taxon>
        <taxon>Hyphomicrobiales</taxon>
        <taxon>Cohaesibacteraceae</taxon>
    </lineage>
</organism>
<dbReference type="Proteomes" id="UP000199236">
    <property type="component" value="Unassembled WGS sequence"/>
</dbReference>
<keyword evidence="3" id="KW-1185">Reference proteome</keyword>
<evidence type="ECO:0000256" key="1">
    <source>
        <dbReference type="SAM" id="MobiDB-lite"/>
    </source>
</evidence>
<dbReference type="STRING" id="655353.SAMN04488056_101453"/>
<dbReference type="RefSeq" id="WP_090068397.1">
    <property type="nucleotide sequence ID" value="NZ_FOVR01000001.1"/>
</dbReference>
<protein>
    <recommendedName>
        <fullName evidence="4">Phage tail assembly chaperone protein, E, or 41 or 14</fullName>
    </recommendedName>
</protein>
<accession>A0A1I5AEV4</accession>
<evidence type="ECO:0000313" key="3">
    <source>
        <dbReference type="Proteomes" id="UP000199236"/>
    </source>
</evidence>
<gene>
    <name evidence="2" type="ORF">SAMN04488056_101453</name>
</gene>
<sequence>MQINELTGEVSVTLGGKDFTLQATLPRVAALMAELQISGLKQLHFMAAVHDPRLTYAGIKCLAGPDSKGAADGLLFGATSEEADAAIVAALAAGMPEAKSQPGKPGGEATASPSDA</sequence>
<dbReference type="OrthoDB" id="8449686at2"/>